<dbReference type="Pfam" id="PF11795">
    <property type="entry name" value="DUF3322"/>
    <property type="match status" value="1"/>
</dbReference>
<protein>
    <recommendedName>
        <fullName evidence="7">DUF3322 and DUF2220 domain-containing protein</fullName>
    </recommendedName>
</protein>
<evidence type="ECO:0000259" key="2">
    <source>
        <dbReference type="Pfam" id="PF11795"/>
    </source>
</evidence>
<name>A0A1L7CLH6_CORFL</name>
<evidence type="ECO:0000313" key="6">
    <source>
        <dbReference type="Proteomes" id="UP000315353"/>
    </source>
</evidence>
<dbReference type="GO" id="GO:0003677">
    <property type="term" value="F:DNA binding"/>
    <property type="evidence" value="ECO:0007669"/>
    <property type="project" value="InterPro"/>
</dbReference>
<evidence type="ECO:0008006" key="7">
    <source>
        <dbReference type="Google" id="ProtNLM"/>
    </source>
</evidence>
<dbReference type="InterPro" id="IPR036078">
    <property type="entry name" value="Spo11/TopoVI_A_sf"/>
</dbReference>
<evidence type="ECO:0000313" key="5">
    <source>
        <dbReference type="Proteomes" id="UP000185479"/>
    </source>
</evidence>
<dbReference type="EMBL" id="CP009246">
    <property type="protein sequence ID" value="APT86689.1"/>
    <property type="molecule type" value="Genomic_DNA"/>
</dbReference>
<sequence length="371" mass="41210">MRFPADVSRLAARQFASRLPELLDADSYEWSLPLHAPQASTASIDFDTVQDFIHTWQGWTGPGSITTKSKHWHRAGLGIQQVPTRISTSTPAEFAALAGATEDFKALQEKLVLLGSANTERALEVIQLWRDLTPQECAWVPQVVDWFRVNPSSGLRPRSVPVAGVHGKWLEHHARLVRHLLGVEDLGLVSGDHLIRLRILDRSLCTGLIDVSTPLAEASALWPAGGPSSGPQIALIVENKETFLNLTNAWPSTVAVWGAGYAVGMLDRLPWLHRCHRLVYWGDLDAEGFAILHRLRHHFPTVESMLMSPADVDRWAHLGVPDPGNYATDLPLLSSEESDARRALLMHGKIRIEQERIPWDAALEALDGRLR</sequence>
<dbReference type="RefSeq" id="WP_075729686.1">
    <property type="nucleotide sequence ID" value="NZ_BJNB01000001.1"/>
</dbReference>
<dbReference type="GO" id="GO:0005694">
    <property type="term" value="C:chromosome"/>
    <property type="evidence" value="ECO:0007669"/>
    <property type="project" value="InterPro"/>
</dbReference>
<dbReference type="OrthoDB" id="322908at2"/>
<reference evidence="4 6" key="2">
    <citation type="submission" date="2019-06" db="EMBL/GenBank/DDBJ databases">
        <title>Whole genome shotgun sequence of Corynebacterium flavescens NBRC 14136.</title>
        <authorList>
            <person name="Hosoyama A."/>
            <person name="Uohara A."/>
            <person name="Ohji S."/>
            <person name="Ichikawa N."/>
        </authorList>
    </citation>
    <scope>NUCLEOTIDE SEQUENCE [LARGE SCALE GENOMIC DNA]</scope>
    <source>
        <strain evidence="4 6">NBRC 14136</strain>
    </source>
</reference>
<evidence type="ECO:0000313" key="4">
    <source>
        <dbReference type="EMBL" id="GEB96519.1"/>
    </source>
</evidence>
<evidence type="ECO:0000313" key="3">
    <source>
        <dbReference type="EMBL" id="APT86689.1"/>
    </source>
</evidence>
<dbReference type="InterPro" id="IPR014544">
    <property type="entry name" value="UCP028408"/>
</dbReference>
<dbReference type="EMBL" id="BJNB01000001">
    <property type="protein sequence ID" value="GEB96519.1"/>
    <property type="molecule type" value="Genomic_DNA"/>
</dbReference>
<dbReference type="Pfam" id="PF09983">
    <property type="entry name" value="JetD_C"/>
    <property type="match status" value="1"/>
</dbReference>
<dbReference type="PIRSF" id="PIRSF028408">
    <property type="entry name" value="UCP028408"/>
    <property type="match status" value="1"/>
</dbReference>
<dbReference type="SUPFAM" id="SSF56726">
    <property type="entry name" value="DNA topoisomerase IV, alpha subunit"/>
    <property type="match status" value="1"/>
</dbReference>
<reference evidence="3 5" key="1">
    <citation type="submission" date="2014-08" db="EMBL/GenBank/DDBJ databases">
        <title>Complete genome sequence of Corynebacterium flavescens OJ8(T)(=DSM 20296(T)), isolated from cheese.</title>
        <authorList>
            <person name="Ruckert C."/>
            <person name="Albersmeier A."/>
            <person name="Winkler A."/>
            <person name="Kalinowski J."/>
        </authorList>
    </citation>
    <scope>NUCLEOTIDE SEQUENCE [LARGE SCALE GENOMIC DNA]</scope>
    <source>
        <strain evidence="3 5">OJ8</strain>
    </source>
</reference>
<dbReference type="InterPro" id="IPR024537">
    <property type="entry name" value="DUF3322"/>
</dbReference>
<keyword evidence="5" id="KW-1185">Reference proteome</keyword>
<accession>A0A1L7CLH6</accession>
<proteinExistence type="predicted"/>
<dbReference type="Proteomes" id="UP000185479">
    <property type="component" value="Chromosome"/>
</dbReference>
<gene>
    <name evidence="4" type="ORF">CFL01nite_00140</name>
    <name evidence="3" type="ORF">CFLV_05480</name>
</gene>
<feature type="domain" description="Wadjet protein JetD C-terminal" evidence="1">
    <location>
        <begin position="187"/>
        <end position="366"/>
    </location>
</feature>
<evidence type="ECO:0000259" key="1">
    <source>
        <dbReference type="Pfam" id="PF09983"/>
    </source>
</evidence>
<dbReference type="InterPro" id="IPR024534">
    <property type="entry name" value="JetD_C"/>
</dbReference>
<organism evidence="3 5">
    <name type="scientific">Corynebacterium flavescens</name>
    <dbReference type="NCBI Taxonomy" id="28028"/>
    <lineage>
        <taxon>Bacteria</taxon>
        <taxon>Bacillati</taxon>
        <taxon>Actinomycetota</taxon>
        <taxon>Actinomycetes</taxon>
        <taxon>Mycobacteriales</taxon>
        <taxon>Corynebacteriaceae</taxon>
        <taxon>Corynebacterium</taxon>
    </lineage>
</organism>
<dbReference type="KEGG" id="cfc:CFLV_05480"/>
<feature type="domain" description="DUF3322" evidence="2">
    <location>
        <begin position="4"/>
        <end position="181"/>
    </location>
</feature>
<dbReference type="STRING" id="28028.CFLV_05480"/>
<dbReference type="Proteomes" id="UP000315353">
    <property type="component" value="Unassembled WGS sequence"/>
</dbReference>
<dbReference type="AlphaFoldDB" id="A0A1L7CLH6"/>